<gene>
    <name evidence="1" type="ORF">DFR76_106216</name>
</gene>
<organism evidence="1 2">
    <name type="scientific">Nocardia pseudobrasiliensis</name>
    <dbReference type="NCBI Taxonomy" id="45979"/>
    <lineage>
        <taxon>Bacteria</taxon>
        <taxon>Bacillati</taxon>
        <taxon>Actinomycetota</taxon>
        <taxon>Actinomycetes</taxon>
        <taxon>Mycobacteriales</taxon>
        <taxon>Nocardiaceae</taxon>
        <taxon>Nocardia</taxon>
    </lineage>
</organism>
<evidence type="ECO:0000313" key="1">
    <source>
        <dbReference type="EMBL" id="RDI65346.1"/>
    </source>
</evidence>
<protein>
    <submittedName>
        <fullName evidence="1">Uncharacterized protein</fullName>
    </submittedName>
</protein>
<accession>A0A370I3P8</accession>
<name>A0A370I3P8_9NOCA</name>
<keyword evidence="2" id="KW-1185">Reference proteome</keyword>
<proteinExistence type="predicted"/>
<evidence type="ECO:0000313" key="2">
    <source>
        <dbReference type="Proteomes" id="UP000254869"/>
    </source>
</evidence>
<dbReference type="STRING" id="1210086.GCA_001613105_02224"/>
<reference evidence="1 2" key="1">
    <citation type="submission" date="2018-07" db="EMBL/GenBank/DDBJ databases">
        <title>Genomic Encyclopedia of Type Strains, Phase IV (KMG-IV): sequencing the most valuable type-strain genomes for metagenomic binning, comparative biology and taxonomic classification.</title>
        <authorList>
            <person name="Goeker M."/>
        </authorList>
    </citation>
    <scope>NUCLEOTIDE SEQUENCE [LARGE SCALE GENOMIC DNA]</scope>
    <source>
        <strain evidence="1 2">DSM 44290</strain>
    </source>
</reference>
<dbReference type="EMBL" id="QQBC01000006">
    <property type="protein sequence ID" value="RDI65346.1"/>
    <property type="molecule type" value="Genomic_DNA"/>
</dbReference>
<dbReference type="Proteomes" id="UP000254869">
    <property type="component" value="Unassembled WGS sequence"/>
</dbReference>
<sequence length="295" mass="31105">MVLAVALSAMGVGCADRTESSGDAEVEPAGIGKEVTMPINAALTTVVESGDTPRAPLRPEVAPGTAQQVTLRTDHHIEQQLNDQAMRDFSPPSVTIPLTARANPAGIDLTLGTATSPDPTLAQQLLSADGSHAGFEVGELGSVTALRLTPKPATPDSARAALEQAFYQAVYQSITLPQEPVGEGAVWTVRQQVSTGVLLDQVTTATLTRRDGNLLTIELNVTQTPKSSVWKLPNNAGSLDIMEYMMHGNGTITVDLGLPLPVSGSVTIGGRQTYRDPHTNVALRQNISTQVQWGQ</sequence>
<dbReference type="AlphaFoldDB" id="A0A370I3P8"/>
<comment type="caution">
    <text evidence="1">The sequence shown here is derived from an EMBL/GenBank/DDBJ whole genome shotgun (WGS) entry which is preliminary data.</text>
</comment>